<feature type="compositionally biased region" description="Basic and acidic residues" evidence="1">
    <location>
        <begin position="275"/>
        <end position="286"/>
    </location>
</feature>
<dbReference type="AlphaFoldDB" id="A0A1Y2D6Z0"/>
<protein>
    <submittedName>
        <fullName evidence="2">Uncharacterized protein</fullName>
    </submittedName>
</protein>
<feature type="compositionally biased region" description="Basic residues" evidence="1">
    <location>
        <begin position="264"/>
        <end position="274"/>
    </location>
</feature>
<organism evidence="2 3">
    <name type="scientific">Neocallimastix californiae</name>
    <dbReference type="NCBI Taxonomy" id="1754190"/>
    <lineage>
        <taxon>Eukaryota</taxon>
        <taxon>Fungi</taxon>
        <taxon>Fungi incertae sedis</taxon>
        <taxon>Chytridiomycota</taxon>
        <taxon>Chytridiomycota incertae sedis</taxon>
        <taxon>Neocallimastigomycetes</taxon>
        <taxon>Neocallimastigales</taxon>
        <taxon>Neocallimastigaceae</taxon>
        <taxon>Neocallimastix</taxon>
    </lineage>
</organism>
<evidence type="ECO:0000313" key="3">
    <source>
        <dbReference type="Proteomes" id="UP000193920"/>
    </source>
</evidence>
<feature type="region of interest" description="Disordered" evidence="1">
    <location>
        <begin position="264"/>
        <end position="288"/>
    </location>
</feature>
<sequence>MNNSNGTEDNQNVVYFISKQIHLSNRKEKPLEFNDESPFSIKISGFNFFSKVKRKENCKEKLIQKLESKEILELIDNLSKFMKNGNNGNNNNFLENEFVIRIPYNEKENKKYKEYNSKEEENLYKEYQEDNYTLDFSLEIDINKEKIDKEKEYKVFIIRSDGYTISDLNKECIKKVLTIKKKNEFIMNNFHISYLGTLDEILKAKEYKINIPTNSTKISKGIWRFQFLIISGTNEIEYHKSYPFSTLTTNQMFREGIKAYGSKTNKRKMNKSKMNKSETNKSETNKKRTRRSYLTRIILKSEDKKIGFTERIKWIEILKYYRDIIFEGVENKGEEIKLDLKFTSTTQKKGEIKDYLEELRKDVDEILSKKNNITSSKEFMTFHHQNIFNEDVFNENLFSEKKYEKKLKKKHQISRITQLQGKDKGPVKLDESKYLDNTETIQVNKNKQHQEEIEGPIRADENQYLANIEVTQENRSEQHQEENEGPIRADENQYISEQLSRN</sequence>
<feature type="compositionally biased region" description="Basic and acidic residues" evidence="1">
    <location>
        <begin position="472"/>
        <end position="491"/>
    </location>
</feature>
<name>A0A1Y2D6Z0_9FUNG</name>
<accession>A0A1Y2D6Z0</accession>
<dbReference type="EMBL" id="MCOG01000080">
    <property type="protein sequence ID" value="ORY55061.1"/>
    <property type="molecule type" value="Genomic_DNA"/>
</dbReference>
<keyword evidence="3" id="KW-1185">Reference proteome</keyword>
<evidence type="ECO:0000256" key="1">
    <source>
        <dbReference type="SAM" id="MobiDB-lite"/>
    </source>
</evidence>
<evidence type="ECO:0000313" key="2">
    <source>
        <dbReference type="EMBL" id="ORY55061.1"/>
    </source>
</evidence>
<proteinExistence type="predicted"/>
<gene>
    <name evidence="2" type="ORF">LY90DRAFT_702135</name>
</gene>
<reference evidence="2 3" key="1">
    <citation type="submission" date="2016-08" db="EMBL/GenBank/DDBJ databases">
        <title>A Parts List for Fungal Cellulosomes Revealed by Comparative Genomics.</title>
        <authorList>
            <consortium name="DOE Joint Genome Institute"/>
            <person name="Haitjema C.H."/>
            <person name="Gilmore S.P."/>
            <person name="Henske J.K."/>
            <person name="Solomon K.V."/>
            <person name="De Groot R."/>
            <person name="Kuo A."/>
            <person name="Mondo S.J."/>
            <person name="Salamov A.A."/>
            <person name="Labutti K."/>
            <person name="Zhao Z."/>
            <person name="Chiniquy J."/>
            <person name="Barry K."/>
            <person name="Brewer H.M."/>
            <person name="Purvine S.O."/>
            <person name="Wright A.T."/>
            <person name="Boxma B."/>
            <person name="Van Alen T."/>
            <person name="Hackstein J.H."/>
            <person name="Baker S.E."/>
            <person name="Grigoriev I.V."/>
            <person name="O'Malley M.A."/>
        </authorList>
    </citation>
    <scope>NUCLEOTIDE SEQUENCE [LARGE SCALE GENOMIC DNA]</scope>
    <source>
        <strain evidence="2 3">G1</strain>
    </source>
</reference>
<feature type="region of interest" description="Disordered" evidence="1">
    <location>
        <begin position="470"/>
        <end position="502"/>
    </location>
</feature>
<comment type="caution">
    <text evidence="2">The sequence shown here is derived from an EMBL/GenBank/DDBJ whole genome shotgun (WGS) entry which is preliminary data.</text>
</comment>
<feature type="compositionally biased region" description="Polar residues" evidence="1">
    <location>
        <begin position="493"/>
        <end position="502"/>
    </location>
</feature>
<dbReference type="Proteomes" id="UP000193920">
    <property type="component" value="Unassembled WGS sequence"/>
</dbReference>